<sequence length="289" mass="33249">MKQRKDTNYEFYNPLDTATLLTEEIQKISMYKGDSKEEKSFHYTSSGFTKNPALIFGKLIPHSFEIKDGTKKLKEDNKQEYLKLVINEIEKTSNEILYISARFKNLIKSLENCGYKVDNFHAAPSWRLVVGLGSSHSQETSMTLHHIYGIPYIPGSALKGVTRHWVILSRFNNDEQQALQNQKFREIFGTQENEGKIIFFDAYPCSEIKLKIDIMNPHYPQYYSGSEFPTDCQLPNPIKFLTVEKTDFNFCLATKHQELLSDALSWVREALTQHGIGAKTSVGYGFFEV</sequence>
<dbReference type="STRING" id="580327.Tthe_0942"/>
<dbReference type="eggNOG" id="COG1604">
    <property type="taxonomic scope" value="Bacteria"/>
</dbReference>
<dbReference type="Pfam" id="PF03787">
    <property type="entry name" value="RAMPs"/>
    <property type="match status" value="1"/>
</dbReference>
<gene>
    <name evidence="3" type="ordered locus">Tthe_0942</name>
</gene>
<organism evidence="3 4">
    <name type="scientific">Thermoanaerobacterium thermosaccharolyticum (strain ATCC 7956 / DSM 571 / NCIMB 9385 / NCA 3814 / NCTC 13789 / WDCM 00135 / 2032)</name>
    <name type="common">Clostridium thermosaccharolyticum</name>
    <dbReference type="NCBI Taxonomy" id="580327"/>
    <lineage>
        <taxon>Bacteria</taxon>
        <taxon>Bacillati</taxon>
        <taxon>Bacillota</taxon>
        <taxon>Clostridia</taxon>
        <taxon>Thermoanaerobacterales</taxon>
        <taxon>Thermoanaerobacteraceae</taxon>
        <taxon>Thermoanaerobacterium</taxon>
    </lineage>
</organism>
<feature type="domain" description="CRISPR type III-associated protein" evidence="2">
    <location>
        <begin position="128"/>
        <end position="288"/>
    </location>
</feature>
<evidence type="ECO:0000313" key="4">
    <source>
        <dbReference type="Proteomes" id="UP000001626"/>
    </source>
</evidence>
<keyword evidence="4" id="KW-1185">Reference proteome</keyword>
<dbReference type="NCBIfam" id="TIGR01898">
    <property type="entry name" value="cas_TM1791_cmr6"/>
    <property type="match status" value="1"/>
</dbReference>
<dbReference type="InterPro" id="IPR005537">
    <property type="entry name" value="RAMP_III_fam"/>
</dbReference>
<accession>D9TMI9</accession>
<protein>
    <submittedName>
        <fullName evidence="3">CRISPR-associated RAMP protein, Cmr6 family</fullName>
    </submittedName>
</protein>
<dbReference type="HOGENOM" id="CLU_053305_2_2_9"/>
<dbReference type="InterPro" id="IPR010172">
    <property type="entry name" value="CRISPR-assoc_prot_TM1791"/>
</dbReference>
<dbReference type="GO" id="GO:0051607">
    <property type="term" value="P:defense response to virus"/>
    <property type="evidence" value="ECO:0007669"/>
    <property type="project" value="UniProtKB-KW"/>
</dbReference>
<evidence type="ECO:0000313" key="3">
    <source>
        <dbReference type="EMBL" id="ADL68477.1"/>
    </source>
</evidence>
<dbReference type="Proteomes" id="UP000001626">
    <property type="component" value="Chromosome"/>
</dbReference>
<dbReference type="PANTHER" id="PTHR39965:SF1">
    <property type="entry name" value="CRISPR SYSTEM CMR SUBUNIT CMR6"/>
    <property type="match status" value="1"/>
</dbReference>
<evidence type="ECO:0000259" key="2">
    <source>
        <dbReference type="Pfam" id="PF03787"/>
    </source>
</evidence>
<dbReference type="AlphaFoldDB" id="D9TMI9"/>
<reference evidence="3 4" key="1">
    <citation type="submission" date="2010-08" db="EMBL/GenBank/DDBJ databases">
        <title>Complete sequence of Thermoanaerobacterium thermosaccharolyticum DSM 571.</title>
        <authorList>
            <consortium name="US DOE Joint Genome Institute"/>
            <person name="Lucas S."/>
            <person name="Copeland A."/>
            <person name="Lapidus A."/>
            <person name="Cheng J.-F."/>
            <person name="Bruce D."/>
            <person name="Goodwin L."/>
            <person name="Pitluck S."/>
            <person name="Teshima H."/>
            <person name="Detter J.C."/>
            <person name="Han C."/>
            <person name="Tapia R."/>
            <person name="Land M."/>
            <person name="Hauser L."/>
            <person name="Chang Y.-J."/>
            <person name="Jeffries C."/>
            <person name="Kyrpides N."/>
            <person name="Ivanova N."/>
            <person name="Mikhailova N."/>
            <person name="Hemme C.L."/>
            <person name="Woyke T."/>
        </authorList>
    </citation>
    <scope>NUCLEOTIDE SEQUENCE [LARGE SCALE GENOMIC DNA]</scope>
    <source>
        <strain evidence="4">ATCC 7956 / DSM 571 / NCIMB 9385 / NCA 3814 / NCTC 13789 / WDCM 00135 / 2032</strain>
    </source>
</reference>
<proteinExistence type="predicted"/>
<dbReference type="GeneID" id="93863801"/>
<dbReference type="PANTHER" id="PTHR39965">
    <property type="entry name" value="CRISPR SYSTEM CMR SUBUNIT CMR6"/>
    <property type="match status" value="1"/>
</dbReference>
<dbReference type="EMBL" id="CP002171">
    <property type="protein sequence ID" value="ADL68477.1"/>
    <property type="molecule type" value="Genomic_DNA"/>
</dbReference>
<name>D9TMI9_THETC</name>
<dbReference type="KEGG" id="ttm:Tthe_0942"/>
<dbReference type="RefSeq" id="WP_013297446.1">
    <property type="nucleotide sequence ID" value="NC_014410.1"/>
</dbReference>
<evidence type="ECO:0000256" key="1">
    <source>
        <dbReference type="ARBA" id="ARBA00023118"/>
    </source>
</evidence>
<dbReference type="OrthoDB" id="9813956at2"/>
<keyword evidence="1" id="KW-0051">Antiviral defense</keyword>